<dbReference type="Proteomes" id="UP000053263">
    <property type="component" value="Unassembled WGS sequence"/>
</dbReference>
<evidence type="ECO:0000256" key="2">
    <source>
        <dbReference type="ARBA" id="ARBA00005982"/>
    </source>
</evidence>
<feature type="transmembrane region" description="Helical" evidence="8">
    <location>
        <begin position="139"/>
        <end position="156"/>
    </location>
</feature>
<dbReference type="GO" id="GO:0071916">
    <property type="term" value="F:dipeptide transmembrane transporter activity"/>
    <property type="evidence" value="ECO:0007669"/>
    <property type="project" value="UniProtKB-ARBA"/>
</dbReference>
<evidence type="ECO:0000256" key="8">
    <source>
        <dbReference type="SAM" id="Phobius"/>
    </source>
</evidence>
<keyword evidence="3" id="KW-0813">Transport</keyword>
<dbReference type="InterPro" id="IPR036259">
    <property type="entry name" value="MFS_trans_sf"/>
</dbReference>
<gene>
    <name evidence="9" type="ORF">PLICRDRAFT_432549</name>
</gene>
<feature type="transmembrane region" description="Helical" evidence="8">
    <location>
        <begin position="514"/>
        <end position="533"/>
    </location>
</feature>
<dbReference type="GO" id="GO:0005886">
    <property type="term" value="C:plasma membrane"/>
    <property type="evidence" value="ECO:0007669"/>
    <property type="project" value="UniProtKB-ARBA"/>
</dbReference>
<evidence type="ECO:0000313" key="10">
    <source>
        <dbReference type="Proteomes" id="UP000053263"/>
    </source>
</evidence>
<evidence type="ECO:0000256" key="5">
    <source>
        <dbReference type="ARBA" id="ARBA00022989"/>
    </source>
</evidence>
<name>A0A0C9SQN0_PLICR</name>
<dbReference type="HOGENOM" id="CLU_004790_4_3_1"/>
<comment type="similarity">
    <text evidence="2">Belongs to the major facilitator superfamily. Proton-dependent oligopeptide transporter (POT/PTR) (TC 2.A.17) family.</text>
</comment>
<proteinExistence type="inferred from homology"/>
<keyword evidence="4 8" id="KW-0812">Transmembrane</keyword>
<evidence type="ECO:0000256" key="3">
    <source>
        <dbReference type="ARBA" id="ARBA00022448"/>
    </source>
</evidence>
<evidence type="ECO:0008006" key="11">
    <source>
        <dbReference type="Google" id="ProtNLM"/>
    </source>
</evidence>
<dbReference type="Gene3D" id="1.20.1250.20">
    <property type="entry name" value="MFS general substrate transporter like domains"/>
    <property type="match status" value="1"/>
</dbReference>
<dbReference type="OrthoDB" id="8904098at2759"/>
<feature type="transmembrane region" description="Helical" evidence="8">
    <location>
        <begin position="279"/>
        <end position="300"/>
    </location>
</feature>
<accession>A0A0C9SQN0</accession>
<dbReference type="InterPro" id="IPR000109">
    <property type="entry name" value="POT_fam"/>
</dbReference>
<feature type="transmembrane region" description="Helical" evidence="8">
    <location>
        <begin position="253"/>
        <end position="272"/>
    </location>
</feature>
<feature type="transmembrane region" description="Helical" evidence="8">
    <location>
        <begin position="545"/>
        <end position="567"/>
    </location>
</feature>
<feature type="transmembrane region" description="Helical" evidence="8">
    <location>
        <begin position="435"/>
        <end position="455"/>
    </location>
</feature>
<sequence>MVADTHTVDPTLNKAVKPEGVESTYRSQDLGEKSSQDDHAVHEIAAQNDGPDSLFVHPTDEELATLRKVSGSIPATAYLLCVVEFAERASYYGCSKVFSNFIQFPLPKGGNGAGAPPRGTQETAGALGQGLQVSSALTLLFKFLAYTVPVFGGWIADVKLGRYTTICIGVFICGVAHIIMIFGALPTVLKAGHGMAPFVVSLIVLAFGAGLFKSNIAPVVIDQYTQQRPYVKTLKTGERVIVDPETTVQRIMLTFYALINVGAFFGLATTYAEKDVGFWLAYLIPGIIYFLLPVLLVAAYKHTLKTAPQGSELANTFRVIGISLKERKFNLDAAKPSRLASKGISVPWSDGFVEDVRRTLVACQIFLFFPVYNLNDGGIGNIQTSQGASMVTNGAPNDLLGNFNPLTIIIAIPILNYGVYPLLRRYRIPFGRISRITLGFVLAALSSVIGAILQWRVYETSPCGYYATDCAIGDGVSTVSIWWQVPLNVLGALSEVFCNVTAYELAYARSPQSMRGLVVALFLFTTAISSAIAEACTPSLKDPYLIWPFVAPAVAGFVLAVVFYWMYRDLDNDEFIRAEIAEEVPTEKVVAELKHPDSDTHTA</sequence>
<organism evidence="9 10">
    <name type="scientific">Plicaturopsis crispa FD-325 SS-3</name>
    <dbReference type="NCBI Taxonomy" id="944288"/>
    <lineage>
        <taxon>Eukaryota</taxon>
        <taxon>Fungi</taxon>
        <taxon>Dikarya</taxon>
        <taxon>Basidiomycota</taxon>
        <taxon>Agaricomycotina</taxon>
        <taxon>Agaricomycetes</taxon>
        <taxon>Agaricomycetidae</taxon>
        <taxon>Amylocorticiales</taxon>
        <taxon>Amylocorticiaceae</taxon>
        <taxon>Plicatura</taxon>
        <taxon>Plicaturopsis crispa</taxon>
    </lineage>
</organism>
<dbReference type="PANTHER" id="PTHR11654">
    <property type="entry name" value="OLIGOPEPTIDE TRANSPORTER-RELATED"/>
    <property type="match status" value="1"/>
</dbReference>
<evidence type="ECO:0000313" key="9">
    <source>
        <dbReference type="EMBL" id="KII83937.1"/>
    </source>
</evidence>
<reference evidence="9 10" key="1">
    <citation type="submission" date="2014-06" db="EMBL/GenBank/DDBJ databases">
        <title>Evolutionary Origins and Diversification of the Mycorrhizal Mutualists.</title>
        <authorList>
            <consortium name="DOE Joint Genome Institute"/>
            <consortium name="Mycorrhizal Genomics Consortium"/>
            <person name="Kohler A."/>
            <person name="Kuo A."/>
            <person name="Nagy L.G."/>
            <person name="Floudas D."/>
            <person name="Copeland A."/>
            <person name="Barry K.W."/>
            <person name="Cichocki N."/>
            <person name="Veneault-Fourrey C."/>
            <person name="LaButti K."/>
            <person name="Lindquist E.A."/>
            <person name="Lipzen A."/>
            <person name="Lundell T."/>
            <person name="Morin E."/>
            <person name="Murat C."/>
            <person name="Riley R."/>
            <person name="Ohm R."/>
            <person name="Sun H."/>
            <person name="Tunlid A."/>
            <person name="Henrissat B."/>
            <person name="Grigoriev I.V."/>
            <person name="Hibbett D.S."/>
            <person name="Martin F."/>
        </authorList>
    </citation>
    <scope>NUCLEOTIDE SEQUENCE [LARGE SCALE GENOMIC DNA]</scope>
    <source>
        <strain evidence="9 10">FD-325 SS-3</strain>
    </source>
</reference>
<protein>
    <recommendedName>
        <fullName evidence="11">Peptide transporter PTR2A</fullName>
    </recommendedName>
</protein>
<feature type="transmembrane region" description="Helical" evidence="8">
    <location>
        <begin position="194"/>
        <end position="212"/>
    </location>
</feature>
<dbReference type="Pfam" id="PF00854">
    <property type="entry name" value="PTR2"/>
    <property type="match status" value="1"/>
</dbReference>
<keyword evidence="5 8" id="KW-1133">Transmembrane helix</keyword>
<evidence type="ECO:0000256" key="7">
    <source>
        <dbReference type="SAM" id="MobiDB-lite"/>
    </source>
</evidence>
<dbReference type="SUPFAM" id="SSF103473">
    <property type="entry name" value="MFS general substrate transporter"/>
    <property type="match status" value="1"/>
</dbReference>
<feature type="transmembrane region" description="Helical" evidence="8">
    <location>
        <begin position="162"/>
        <end position="182"/>
    </location>
</feature>
<keyword evidence="6 8" id="KW-0472">Membrane</keyword>
<evidence type="ECO:0000256" key="4">
    <source>
        <dbReference type="ARBA" id="ARBA00022692"/>
    </source>
</evidence>
<evidence type="ECO:0000256" key="1">
    <source>
        <dbReference type="ARBA" id="ARBA00004141"/>
    </source>
</evidence>
<feature type="transmembrane region" description="Helical" evidence="8">
    <location>
        <begin position="481"/>
        <end position="502"/>
    </location>
</feature>
<dbReference type="FunFam" id="1.20.1250.20:FF:000085">
    <property type="entry name" value="MFS peptide transporter Ptr2"/>
    <property type="match status" value="1"/>
</dbReference>
<comment type="subcellular location">
    <subcellularLocation>
        <location evidence="1">Membrane</location>
        <topology evidence="1">Multi-pass membrane protein</topology>
    </subcellularLocation>
</comment>
<evidence type="ECO:0000256" key="6">
    <source>
        <dbReference type="ARBA" id="ARBA00023136"/>
    </source>
</evidence>
<keyword evidence="10" id="KW-1185">Reference proteome</keyword>
<feature type="region of interest" description="Disordered" evidence="7">
    <location>
        <begin position="1"/>
        <end position="37"/>
    </location>
</feature>
<feature type="transmembrane region" description="Helical" evidence="8">
    <location>
        <begin position="403"/>
        <end position="423"/>
    </location>
</feature>
<dbReference type="EMBL" id="KN832573">
    <property type="protein sequence ID" value="KII83937.1"/>
    <property type="molecule type" value="Genomic_DNA"/>
</dbReference>
<dbReference type="AlphaFoldDB" id="A0A0C9SQN0"/>